<dbReference type="InParanoid" id="F8PHT6"/>
<accession>F8PHT6</accession>
<protein>
    <submittedName>
        <fullName evidence="1">Uncharacterized protein</fullName>
    </submittedName>
</protein>
<feature type="non-terminal residue" evidence="1">
    <location>
        <position position="1"/>
    </location>
</feature>
<evidence type="ECO:0000313" key="2">
    <source>
        <dbReference type="Proteomes" id="UP000008063"/>
    </source>
</evidence>
<dbReference type="OrthoDB" id="3264327at2759"/>
<gene>
    <name evidence="1" type="ORF">SERLA73DRAFT_38785</name>
</gene>
<organism evidence="2">
    <name type="scientific">Serpula lacrymans var. lacrymans (strain S7.3)</name>
    <name type="common">Dry rot fungus</name>
    <dbReference type="NCBI Taxonomy" id="936435"/>
    <lineage>
        <taxon>Eukaryota</taxon>
        <taxon>Fungi</taxon>
        <taxon>Dikarya</taxon>
        <taxon>Basidiomycota</taxon>
        <taxon>Agaricomycotina</taxon>
        <taxon>Agaricomycetes</taxon>
        <taxon>Agaricomycetidae</taxon>
        <taxon>Boletales</taxon>
        <taxon>Coniophorineae</taxon>
        <taxon>Serpulaceae</taxon>
        <taxon>Serpula</taxon>
    </lineage>
</organism>
<reference evidence="2" key="1">
    <citation type="journal article" date="2011" name="Science">
        <title>The plant cell wall-decomposing machinery underlies the functional diversity of forest fungi.</title>
        <authorList>
            <person name="Eastwood D.C."/>
            <person name="Floudas D."/>
            <person name="Binder M."/>
            <person name="Majcherczyk A."/>
            <person name="Schneider P."/>
            <person name="Aerts A."/>
            <person name="Asiegbu F.O."/>
            <person name="Baker S.E."/>
            <person name="Barry K."/>
            <person name="Bendiksby M."/>
            <person name="Blumentritt M."/>
            <person name="Coutinho P.M."/>
            <person name="Cullen D."/>
            <person name="de Vries R.P."/>
            <person name="Gathman A."/>
            <person name="Goodell B."/>
            <person name="Henrissat B."/>
            <person name="Ihrmark K."/>
            <person name="Kauserud H."/>
            <person name="Kohler A."/>
            <person name="LaButti K."/>
            <person name="Lapidus A."/>
            <person name="Lavin J.L."/>
            <person name="Lee Y.-H."/>
            <person name="Lindquist E."/>
            <person name="Lilly W."/>
            <person name="Lucas S."/>
            <person name="Morin E."/>
            <person name="Murat C."/>
            <person name="Oguiza J.A."/>
            <person name="Park J."/>
            <person name="Pisabarro A.G."/>
            <person name="Riley R."/>
            <person name="Rosling A."/>
            <person name="Salamov A."/>
            <person name="Schmidt O."/>
            <person name="Schmutz J."/>
            <person name="Skrede I."/>
            <person name="Stenlid J."/>
            <person name="Wiebenga A."/>
            <person name="Xie X."/>
            <person name="Kuees U."/>
            <person name="Hibbett D.S."/>
            <person name="Hoffmeister D."/>
            <person name="Hoegberg N."/>
            <person name="Martin F."/>
            <person name="Grigoriev I.V."/>
            <person name="Watkinson S.C."/>
        </authorList>
    </citation>
    <scope>NUCLEOTIDE SEQUENCE [LARGE SCALE GENOMIC DNA]</scope>
    <source>
        <strain evidence="2">strain S7.3</strain>
    </source>
</reference>
<proteinExistence type="predicted"/>
<dbReference type="Proteomes" id="UP000008063">
    <property type="component" value="Unassembled WGS sequence"/>
</dbReference>
<feature type="non-terminal residue" evidence="1">
    <location>
        <position position="76"/>
    </location>
</feature>
<dbReference type="EMBL" id="GL945474">
    <property type="protein sequence ID" value="EGO04565.1"/>
    <property type="molecule type" value="Genomic_DNA"/>
</dbReference>
<keyword evidence="2" id="KW-1185">Reference proteome</keyword>
<name>F8PHT6_SERL3</name>
<dbReference type="AlphaFoldDB" id="F8PHT6"/>
<evidence type="ECO:0000313" key="1">
    <source>
        <dbReference type="EMBL" id="EGO04565.1"/>
    </source>
</evidence>
<sequence>TGKNFICIVNVLHDCITANCSDTAMVPVRQAYSETTKVTQVVAHKQFNQYFLNVYSLHNYRHIYSVVPSQLCTKTP</sequence>
<dbReference type="HOGENOM" id="CLU_157667_2_1_1"/>